<dbReference type="EMBL" id="JARQZJ010000064">
    <property type="protein sequence ID" value="KAK9880218.1"/>
    <property type="molecule type" value="Genomic_DNA"/>
</dbReference>
<organism evidence="1 2">
    <name type="scientific">Henosepilachna vigintioctopunctata</name>
    <dbReference type="NCBI Taxonomy" id="420089"/>
    <lineage>
        <taxon>Eukaryota</taxon>
        <taxon>Metazoa</taxon>
        <taxon>Ecdysozoa</taxon>
        <taxon>Arthropoda</taxon>
        <taxon>Hexapoda</taxon>
        <taxon>Insecta</taxon>
        <taxon>Pterygota</taxon>
        <taxon>Neoptera</taxon>
        <taxon>Endopterygota</taxon>
        <taxon>Coleoptera</taxon>
        <taxon>Polyphaga</taxon>
        <taxon>Cucujiformia</taxon>
        <taxon>Coccinelloidea</taxon>
        <taxon>Coccinellidae</taxon>
        <taxon>Epilachninae</taxon>
        <taxon>Epilachnini</taxon>
        <taxon>Henosepilachna</taxon>
    </lineage>
</organism>
<dbReference type="Proteomes" id="UP001431783">
    <property type="component" value="Unassembled WGS sequence"/>
</dbReference>
<reference evidence="1 2" key="1">
    <citation type="submission" date="2023-03" db="EMBL/GenBank/DDBJ databases">
        <title>Genome insight into feeding habits of ladybird beetles.</title>
        <authorList>
            <person name="Li H.-S."/>
            <person name="Huang Y.-H."/>
            <person name="Pang H."/>
        </authorList>
    </citation>
    <scope>NUCLEOTIDE SEQUENCE [LARGE SCALE GENOMIC DNA]</scope>
    <source>
        <strain evidence="1">SYSU_2023b</strain>
        <tissue evidence="1">Whole body</tissue>
    </source>
</reference>
<dbReference type="AlphaFoldDB" id="A0AAW1UI66"/>
<protein>
    <submittedName>
        <fullName evidence="1">Uncharacterized protein</fullName>
    </submittedName>
</protein>
<accession>A0AAW1UI66</accession>
<sequence>MAHFAPGMCQPVPPHVDLWSRDRLTLEVAAYLKDTFPWEWPITSITTLDKSKTTLIKEIVETSNMRECRTSIERMWKVILRECLIMNSSCGAGVFPSIYIDDPQDERWFFSEYVQVDNNNIDLSSNIPLYLQIEWIYGIFMDDRQRAFRRDSGYAENIKRLDLALTHGGGEIESSIWQT</sequence>
<proteinExistence type="predicted"/>
<evidence type="ECO:0000313" key="2">
    <source>
        <dbReference type="Proteomes" id="UP001431783"/>
    </source>
</evidence>
<keyword evidence="2" id="KW-1185">Reference proteome</keyword>
<comment type="caution">
    <text evidence="1">The sequence shown here is derived from an EMBL/GenBank/DDBJ whole genome shotgun (WGS) entry which is preliminary data.</text>
</comment>
<evidence type="ECO:0000313" key="1">
    <source>
        <dbReference type="EMBL" id="KAK9880218.1"/>
    </source>
</evidence>
<name>A0AAW1UI66_9CUCU</name>
<gene>
    <name evidence="1" type="ORF">WA026_010092</name>
</gene>